<organism evidence="1 2">
    <name type="scientific">Isoalcanivorax pacificus W11-5</name>
    <dbReference type="NCBI Taxonomy" id="391936"/>
    <lineage>
        <taxon>Bacteria</taxon>
        <taxon>Pseudomonadati</taxon>
        <taxon>Pseudomonadota</taxon>
        <taxon>Gammaproteobacteria</taxon>
        <taxon>Oceanospirillales</taxon>
        <taxon>Alcanivoracaceae</taxon>
        <taxon>Isoalcanivorax</taxon>
    </lineage>
</organism>
<keyword evidence="2" id="KW-1185">Reference proteome</keyword>
<gene>
    <name evidence="1" type="ORF">S7S_10270</name>
</gene>
<evidence type="ECO:0000313" key="2">
    <source>
        <dbReference type="Proteomes" id="UP000006764"/>
    </source>
</evidence>
<reference evidence="1 2" key="1">
    <citation type="journal article" date="2012" name="J. Bacteriol.">
        <title>Genome sequence of an alkane-degrading bacterium, Alcanivorax pacificus type strain W11-5, isolated from deep sea sediment.</title>
        <authorList>
            <person name="Lai Q."/>
            <person name="Shao Z."/>
        </authorList>
    </citation>
    <scope>NUCLEOTIDE SEQUENCE [LARGE SCALE GENOMIC DNA]</scope>
    <source>
        <strain evidence="1 2">W11-5</strain>
    </source>
</reference>
<dbReference type="RefSeq" id="WP_008735221.1">
    <property type="nucleotide sequence ID" value="NZ_CP004387.1"/>
</dbReference>
<dbReference type="STRING" id="391936.S7S_10270"/>
<dbReference type="Proteomes" id="UP000006764">
    <property type="component" value="Chromosome"/>
</dbReference>
<proteinExistence type="predicted"/>
<dbReference type="HOGENOM" id="CLU_2821547_0_0_6"/>
<dbReference type="AlphaFoldDB" id="A0A0B4XN32"/>
<sequence length="67" mass="7575">MIGNVFPWGKTGYTILEEGELDPTSHSLRIRHYLVADRQGETLPQRFPSLDVARAYIEELEASAART</sequence>
<dbReference type="KEGG" id="apac:S7S_10270"/>
<dbReference type="OrthoDB" id="6078551at2"/>
<protein>
    <submittedName>
        <fullName evidence="1">Uncharacterized protein</fullName>
    </submittedName>
</protein>
<evidence type="ECO:0000313" key="1">
    <source>
        <dbReference type="EMBL" id="AJD48466.1"/>
    </source>
</evidence>
<name>A0A0B4XN32_9GAMM</name>
<dbReference type="EMBL" id="CP004387">
    <property type="protein sequence ID" value="AJD48466.1"/>
    <property type="molecule type" value="Genomic_DNA"/>
</dbReference>
<accession>A0A0B4XN32</accession>